<proteinExistence type="predicted"/>
<protein>
    <submittedName>
        <fullName evidence="3">HIT family protein</fullName>
    </submittedName>
</protein>
<dbReference type="InterPro" id="IPR036265">
    <property type="entry name" value="HIT-like_sf"/>
</dbReference>
<dbReference type="SUPFAM" id="SSF54197">
    <property type="entry name" value="HIT-like"/>
    <property type="match status" value="1"/>
</dbReference>
<dbReference type="InterPro" id="IPR011146">
    <property type="entry name" value="HIT-like"/>
</dbReference>
<reference evidence="3 4" key="1">
    <citation type="submission" date="2018-01" db="EMBL/GenBank/DDBJ databases">
        <title>Draft genome sequence of Nonomuraea sp. KC333.</title>
        <authorList>
            <person name="Sahin N."/>
            <person name="Saygin H."/>
            <person name="Ay H."/>
        </authorList>
    </citation>
    <scope>NUCLEOTIDE SEQUENCE [LARGE SCALE GENOMIC DNA]</scope>
    <source>
        <strain evidence="3 4">KC333</strain>
    </source>
</reference>
<dbReference type="AlphaFoldDB" id="A0A2W2FUV0"/>
<evidence type="ECO:0000256" key="1">
    <source>
        <dbReference type="PROSITE-ProRule" id="PRU00464"/>
    </source>
</evidence>
<dbReference type="InterPro" id="IPR052908">
    <property type="entry name" value="AP-4-A_phosphorylase"/>
</dbReference>
<comment type="caution">
    <text evidence="3">The sequence shown here is derived from an EMBL/GenBank/DDBJ whole genome shotgun (WGS) entry which is preliminary data.</text>
</comment>
<keyword evidence="4" id="KW-1185">Reference proteome</keyword>
<sequence length="125" mass="13932">MDCVFCDILDGKERDVRRVGTVACFPSAYAVTEGHHLVIPVRHVETFFDMSPPETEDTRAALHLLREELSRQDASIDGFNIGMNCGTSAGQSIFHAHTHLIPRRTGDVENPRGGVRAVIPSRREY</sequence>
<dbReference type="EMBL" id="POUD01000050">
    <property type="protein sequence ID" value="PZG18594.1"/>
    <property type="molecule type" value="Genomic_DNA"/>
</dbReference>
<dbReference type="GO" id="GO:0003824">
    <property type="term" value="F:catalytic activity"/>
    <property type="evidence" value="ECO:0007669"/>
    <property type="project" value="InterPro"/>
</dbReference>
<feature type="domain" description="HIT" evidence="2">
    <location>
        <begin position="4"/>
        <end position="110"/>
    </location>
</feature>
<dbReference type="OrthoDB" id="9784774at2"/>
<dbReference type="PANTHER" id="PTHR42997">
    <property type="entry name" value="HIT FAMILY HYDROLASE"/>
    <property type="match status" value="1"/>
</dbReference>
<name>A0A2W2FUV0_9ACTN</name>
<dbReference type="RefSeq" id="WP_111179509.1">
    <property type="nucleotide sequence ID" value="NZ_POUD01000050.1"/>
</dbReference>
<dbReference type="Proteomes" id="UP000249304">
    <property type="component" value="Unassembled WGS sequence"/>
</dbReference>
<gene>
    <name evidence="3" type="ORF">C1J01_14620</name>
</gene>
<evidence type="ECO:0000313" key="3">
    <source>
        <dbReference type="EMBL" id="PZG18594.1"/>
    </source>
</evidence>
<dbReference type="PANTHER" id="PTHR42997:SF1">
    <property type="entry name" value="AP-4-A PHOSPHORYLASE"/>
    <property type="match status" value="1"/>
</dbReference>
<dbReference type="Pfam" id="PF01230">
    <property type="entry name" value="HIT"/>
    <property type="match status" value="1"/>
</dbReference>
<evidence type="ECO:0000313" key="4">
    <source>
        <dbReference type="Proteomes" id="UP000249304"/>
    </source>
</evidence>
<evidence type="ECO:0000259" key="2">
    <source>
        <dbReference type="PROSITE" id="PS51084"/>
    </source>
</evidence>
<dbReference type="Gene3D" id="3.30.428.10">
    <property type="entry name" value="HIT-like"/>
    <property type="match status" value="1"/>
</dbReference>
<feature type="short sequence motif" description="Histidine triad motif" evidence="1">
    <location>
        <begin position="95"/>
        <end position="99"/>
    </location>
</feature>
<accession>A0A2W2FUV0</accession>
<organism evidence="3 4">
    <name type="scientific">Nonomuraea aridisoli</name>
    <dbReference type="NCBI Taxonomy" id="2070368"/>
    <lineage>
        <taxon>Bacteria</taxon>
        <taxon>Bacillati</taxon>
        <taxon>Actinomycetota</taxon>
        <taxon>Actinomycetes</taxon>
        <taxon>Streptosporangiales</taxon>
        <taxon>Streptosporangiaceae</taxon>
        <taxon>Nonomuraea</taxon>
    </lineage>
</organism>
<dbReference type="PROSITE" id="PS51084">
    <property type="entry name" value="HIT_2"/>
    <property type="match status" value="1"/>
</dbReference>